<comment type="caution">
    <text evidence="7">The sequence shown here is derived from an EMBL/GenBank/DDBJ whole genome shotgun (WGS) entry which is preliminary data.</text>
</comment>
<name>A0ABV6ABD0_9HYPH</name>
<comment type="subcellular location">
    <subcellularLocation>
        <location evidence="1">Cell membrane</location>
        <topology evidence="1">Multi-pass membrane protein</topology>
    </subcellularLocation>
</comment>
<dbReference type="Pfam" id="PF03626">
    <property type="entry name" value="COX4_pro"/>
    <property type="match status" value="1"/>
</dbReference>
<dbReference type="RefSeq" id="WP_377256381.1">
    <property type="nucleotide sequence ID" value="NZ_JBHMAA010000006.1"/>
</dbReference>
<dbReference type="Proteomes" id="UP001589692">
    <property type="component" value="Unassembled WGS sequence"/>
</dbReference>
<dbReference type="EMBL" id="JBHMAA010000006">
    <property type="protein sequence ID" value="MFB9947929.1"/>
    <property type="molecule type" value="Genomic_DNA"/>
</dbReference>
<evidence type="ECO:0000256" key="1">
    <source>
        <dbReference type="ARBA" id="ARBA00004651"/>
    </source>
</evidence>
<feature type="transmembrane region" description="Helical" evidence="6">
    <location>
        <begin position="32"/>
        <end position="53"/>
    </location>
</feature>
<organism evidence="7 8">
    <name type="scientific">Rhizobium puerariae</name>
    <dbReference type="NCBI Taxonomy" id="1585791"/>
    <lineage>
        <taxon>Bacteria</taxon>
        <taxon>Pseudomonadati</taxon>
        <taxon>Pseudomonadota</taxon>
        <taxon>Alphaproteobacteria</taxon>
        <taxon>Hyphomicrobiales</taxon>
        <taxon>Rhizobiaceae</taxon>
        <taxon>Rhizobium/Agrobacterium group</taxon>
        <taxon>Rhizobium</taxon>
    </lineage>
</organism>
<evidence type="ECO:0000256" key="6">
    <source>
        <dbReference type="SAM" id="Phobius"/>
    </source>
</evidence>
<sequence length="91" mass="9962">MNDSRLFGSANWIMALGVVSALIAAQWKQEAIPVIALTAILAMTVAKIRLIVLDFMHLRGSRPNLARALLIWPVFFAAISLAKMVLASIMQ</sequence>
<keyword evidence="8" id="KW-1185">Reference proteome</keyword>
<evidence type="ECO:0000313" key="7">
    <source>
        <dbReference type="EMBL" id="MFB9947929.1"/>
    </source>
</evidence>
<keyword evidence="2" id="KW-1003">Cell membrane</keyword>
<evidence type="ECO:0000256" key="2">
    <source>
        <dbReference type="ARBA" id="ARBA00022475"/>
    </source>
</evidence>
<keyword evidence="3 6" id="KW-0812">Transmembrane</keyword>
<keyword evidence="4 6" id="KW-1133">Transmembrane helix</keyword>
<reference evidence="7 8" key="1">
    <citation type="submission" date="2024-09" db="EMBL/GenBank/DDBJ databases">
        <authorList>
            <person name="Sun Q."/>
            <person name="Mori K."/>
        </authorList>
    </citation>
    <scope>NUCLEOTIDE SEQUENCE [LARGE SCALE GENOMIC DNA]</scope>
    <source>
        <strain evidence="7 8">TBRC 4938</strain>
    </source>
</reference>
<feature type="transmembrane region" description="Helical" evidence="6">
    <location>
        <begin position="65"/>
        <end position="86"/>
    </location>
</feature>
<proteinExistence type="predicted"/>
<evidence type="ECO:0000313" key="8">
    <source>
        <dbReference type="Proteomes" id="UP001589692"/>
    </source>
</evidence>
<evidence type="ECO:0000256" key="4">
    <source>
        <dbReference type="ARBA" id="ARBA00022989"/>
    </source>
</evidence>
<accession>A0ABV6ABD0</accession>
<keyword evidence="5 6" id="KW-0472">Membrane</keyword>
<evidence type="ECO:0000256" key="5">
    <source>
        <dbReference type="ARBA" id="ARBA00023136"/>
    </source>
</evidence>
<protein>
    <submittedName>
        <fullName evidence="7">Cytochrome C oxidase subunit IV family protein</fullName>
    </submittedName>
</protein>
<dbReference type="InterPro" id="IPR005171">
    <property type="entry name" value="Cyt_c_oxidase_su4_prok"/>
</dbReference>
<gene>
    <name evidence="7" type="ORF">ACFFP0_03665</name>
</gene>
<feature type="transmembrane region" description="Helical" evidence="6">
    <location>
        <begin position="6"/>
        <end position="25"/>
    </location>
</feature>
<evidence type="ECO:0000256" key="3">
    <source>
        <dbReference type="ARBA" id="ARBA00022692"/>
    </source>
</evidence>